<evidence type="ECO:0000313" key="1">
    <source>
        <dbReference type="EMBL" id="MCC8430197.1"/>
    </source>
</evidence>
<reference evidence="1 2" key="1">
    <citation type="submission" date="2021-11" db="EMBL/GenBank/DDBJ databases">
        <authorList>
            <person name="Lee D.-H."/>
            <person name="Kim S.-B."/>
        </authorList>
    </citation>
    <scope>NUCLEOTIDE SEQUENCE [LARGE SCALE GENOMIC DNA]</scope>
    <source>
        <strain evidence="1 2">KCTC 52223</strain>
    </source>
</reference>
<gene>
    <name evidence="1" type="ORF">LJ725_14575</name>
</gene>
<evidence type="ECO:0000313" key="2">
    <source>
        <dbReference type="Proteomes" id="UP001198862"/>
    </source>
</evidence>
<comment type="caution">
    <text evidence="1">The sequence shown here is derived from an EMBL/GenBank/DDBJ whole genome shotgun (WGS) entry which is preliminary data.</text>
</comment>
<protein>
    <recommendedName>
        <fullName evidence="3">DUF3618 domain-containing protein</fullName>
    </recommendedName>
</protein>
<sequence>MRESAQLQREAEAQRAGLSNTLGQLREGMTTSALSTELVGVLRDSSLSIVKSLAESARTNPGAALLIGAGLTMMLTRTTGADVMATATSALKTATTVGSDAAAAAAGKVKSAAGTAADTAKSLASQAGDTAKSLAGQATDKVAGIATKAEKLALNTAASLTDQAVGAADAVRGAAGEQVDHAKRLVEEGKETAEHLNQDASKLAADTRQAVTKLFEEQPILVAAIGTALGALFGAALPVSQAERQVLGKVGAEAIDKGRDVLETAKTAVGEQIADAHLGEKVGDMAGKLVDTMVPTSSSRSA</sequence>
<proteinExistence type="predicted"/>
<dbReference type="EMBL" id="JAJISD010000006">
    <property type="protein sequence ID" value="MCC8430197.1"/>
    <property type="molecule type" value="Genomic_DNA"/>
</dbReference>
<organism evidence="1 2">
    <name type="scientific">Reyranella aquatilis</name>
    <dbReference type="NCBI Taxonomy" id="2035356"/>
    <lineage>
        <taxon>Bacteria</taxon>
        <taxon>Pseudomonadati</taxon>
        <taxon>Pseudomonadota</taxon>
        <taxon>Alphaproteobacteria</taxon>
        <taxon>Hyphomicrobiales</taxon>
        <taxon>Reyranellaceae</taxon>
        <taxon>Reyranella</taxon>
    </lineage>
</organism>
<evidence type="ECO:0008006" key="3">
    <source>
        <dbReference type="Google" id="ProtNLM"/>
    </source>
</evidence>
<keyword evidence="2" id="KW-1185">Reference proteome</keyword>
<dbReference type="Proteomes" id="UP001198862">
    <property type="component" value="Unassembled WGS sequence"/>
</dbReference>
<accession>A0ABS8KWR7</accession>
<dbReference type="RefSeq" id="WP_230551369.1">
    <property type="nucleotide sequence ID" value="NZ_JAJISD010000006.1"/>
</dbReference>
<name>A0ABS8KWR7_9HYPH</name>